<name>A0ABY5S115_9BACL</name>
<evidence type="ECO:0000313" key="10">
    <source>
        <dbReference type="Proteomes" id="UP001057877"/>
    </source>
</evidence>
<keyword evidence="5" id="KW-0460">Magnesium</keyword>
<sequence length="217" mass="24260">MLSGVILAGGDNRGMEGKNRALLKLGSKTFLERQLNEMRKCCNDLIIVTNDPFPLMRSVDRGVRIITDYYPGKGALSGMHAGLSLAKNTHTWVVGCHMPYISATAAQLMLTSMKEDCDAAIPRVAHCLTPFHGIYEKRCSEIIGGLLDSGYETMTSLLNELQWCEMEESLFQGRPIDSRFVTEVHTYVDYERVTMEFDAANLHAQTEREESLWSTSG</sequence>
<dbReference type="Proteomes" id="UP001057877">
    <property type="component" value="Chromosome"/>
</dbReference>
<dbReference type="Pfam" id="PF12804">
    <property type="entry name" value="NTP_transf_3"/>
    <property type="match status" value="1"/>
</dbReference>
<feature type="domain" description="MobA-like NTP transferase" evidence="8">
    <location>
        <begin position="4"/>
        <end position="150"/>
    </location>
</feature>
<keyword evidence="2" id="KW-0808">Transferase</keyword>
<keyword evidence="9" id="KW-0548">Nucleotidyltransferase</keyword>
<keyword evidence="3" id="KW-0479">Metal-binding</keyword>
<evidence type="ECO:0000256" key="3">
    <source>
        <dbReference type="ARBA" id="ARBA00022723"/>
    </source>
</evidence>
<keyword evidence="6" id="KW-0342">GTP-binding</keyword>
<evidence type="ECO:0000259" key="8">
    <source>
        <dbReference type="Pfam" id="PF12804"/>
    </source>
</evidence>
<keyword evidence="1" id="KW-0963">Cytoplasm</keyword>
<keyword evidence="10" id="KW-1185">Reference proteome</keyword>
<evidence type="ECO:0000256" key="5">
    <source>
        <dbReference type="ARBA" id="ARBA00022842"/>
    </source>
</evidence>
<evidence type="ECO:0000256" key="4">
    <source>
        <dbReference type="ARBA" id="ARBA00022741"/>
    </source>
</evidence>
<accession>A0ABY5S115</accession>
<evidence type="ECO:0000256" key="7">
    <source>
        <dbReference type="ARBA" id="ARBA00023150"/>
    </source>
</evidence>
<gene>
    <name evidence="9" type="ORF">L1F29_18940</name>
</gene>
<dbReference type="GO" id="GO:0016779">
    <property type="term" value="F:nucleotidyltransferase activity"/>
    <property type="evidence" value="ECO:0007669"/>
    <property type="project" value="UniProtKB-KW"/>
</dbReference>
<keyword evidence="7" id="KW-0501">Molybdenum cofactor biosynthesis</keyword>
<dbReference type="InterPro" id="IPR029044">
    <property type="entry name" value="Nucleotide-diphossugar_trans"/>
</dbReference>
<evidence type="ECO:0000256" key="2">
    <source>
        <dbReference type="ARBA" id="ARBA00022679"/>
    </source>
</evidence>
<dbReference type="SUPFAM" id="SSF53448">
    <property type="entry name" value="Nucleotide-diphospho-sugar transferases"/>
    <property type="match status" value="1"/>
</dbReference>
<evidence type="ECO:0000256" key="1">
    <source>
        <dbReference type="ARBA" id="ARBA00022490"/>
    </source>
</evidence>
<dbReference type="CDD" id="cd02503">
    <property type="entry name" value="MobA"/>
    <property type="match status" value="1"/>
</dbReference>
<dbReference type="InterPro" id="IPR025877">
    <property type="entry name" value="MobA-like_NTP_Trfase"/>
</dbReference>
<proteinExistence type="predicted"/>
<dbReference type="InterPro" id="IPR013482">
    <property type="entry name" value="Molybde_CF_guanTrfase"/>
</dbReference>
<organism evidence="9 10">
    <name type="scientific">Paenibacillus spongiae</name>
    <dbReference type="NCBI Taxonomy" id="2909671"/>
    <lineage>
        <taxon>Bacteria</taxon>
        <taxon>Bacillati</taxon>
        <taxon>Bacillota</taxon>
        <taxon>Bacilli</taxon>
        <taxon>Bacillales</taxon>
        <taxon>Paenibacillaceae</taxon>
        <taxon>Paenibacillus</taxon>
    </lineage>
</organism>
<reference evidence="9" key="1">
    <citation type="submission" date="2022-01" db="EMBL/GenBank/DDBJ databases">
        <title>Paenibacillus spongiae sp. nov., isolated from marine sponge.</title>
        <authorList>
            <person name="Li Z."/>
            <person name="Zhang M."/>
        </authorList>
    </citation>
    <scope>NUCLEOTIDE SEQUENCE</scope>
    <source>
        <strain evidence="9">PHS-Z3</strain>
    </source>
</reference>
<dbReference type="EMBL" id="CP091430">
    <property type="protein sequence ID" value="UVI27546.1"/>
    <property type="molecule type" value="Genomic_DNA"/>
</dbReference>
<protein>
    <submittedName>
        <fullName evidence="9">Molybdenum cofactor guanylyltransferase</fullName>
    </submittedName>
</protein>
<evidence type="ECO:0000313" key="9">
    <source>
        <dbReference type="EMBL" id="UVI27546.1"/>
    </source>
</evidence>
<dbReference type="PANTHER" id="PTHR19136:SF81">
    <property type="entry name" value="MOLYBDENUM COFACTOR GUANYLYLTRANSFERASE"/>
    <property type="match status" value="1"/>
</dbReference>
<dbReference type="Gene3D" id="3.90.550.10">
    <property type="entry name" value="Spore Coat Polysaccharide Biosynthesis Protein SpsA, Chain A"/>
    <property type="match status" value="1"/>
</dbReference>
<dbReference type="RefSeq" id="WP_258383634.1">
    <property type="nucleotide sequence ID" value="NZ_CP091430.1"/>
</dbReference>
<dbReference type="PANTHER" id="PTHR19136">
    <property type="entry name" value="MOLYBDENUM COFACTOR GUANYLYLTRANSFERASE"/>
    <property type="match status" value="1"/>
</dbReference>
<keyword evidence="4" id="KW-0547">Nucleotide-binding</keyword>
<evidence type="ECO:0000256" key="6">
    <source>
        <dbReference type="ARBA" id="ARBA00023134"/>
    </source>
</evidence>